<evidence type="ECO:0000256" key="1">
    <source>
        <dbReference type="ARBA" id="ARBA00006723"/>
    </source>
</evidence>
<accession>A0A839N5C5</accession>
<protein>
    <submittedName>
        <fullName evidence="5">4-oxalocrotonate tautomerase</fullName>
        <ecNumber evidence="5">5.3.2.6</ecNumber>
    </submittedName>
</protein>
<keyword evidence="6" id="KW-1185">Reference proteome</keyword>
<evidence type="ECO:0000256" key="3">
    <source>
        <dbReference type="SAM" id="MobiDB-lite"/>
    </source>
</evidence>
<dbReference type="Gene3D" id="3.30.429.10">
    <property type="entry name" value="Macrophage Migration Inhibitory Factor"/>
    <property type="match status" value="1"/>
</dbReference>
<reference evidence="5 6" key="1">
    <citation type="submission" date="2020-08" db="EMBL/GenBank/DDBJ databases">
        <title>Sequencing the genomes of 1000 actinobacteria strains.</title>
        <authorList>
            <person name="Klenk H.-P."/>
        </authorList>
    </citation>
    <scope>NUCLEOTIDE SEQUENCE [LARGE SCALE GENOMIC DNA]</scope>
    <source>
        <strain evidence="5 6">DSM 105369</strain>
    </source>
</reference>
<organism evidence="5 6">
    <name type="scientific">Flexivirga oryzae</name>
    <dbReference type="NCBI Taxonomy" id="1794944"/>
    <lineage>
        <taxon>Bacteria</taxon>
        <taxon>Bacillati</taxon>
        <taxon>Actinomycetota</taxon>
        <taxon>Actinomycetes</taxon>
        <taxon>Micrococcales</taxon>
        <taxon>Dermacoccaceae</taxon>
        <taxon>Flexivirga</taxon>
    </lineage>
</organism>
<dbReference type="InterPro" id="IPR014347">
    <property type="entry name" value="Tautomerase/MIF_sf"/>
</dbReference>
<dbReference type="Proteomes" id="UP000559182">
    <property type="component" value="Unassembled WGS sequence"/>
</dbReference>
<dbReference type="RefSeq" id="WP_183320155.1">
    <property type="nucleotide sequence ID" value="NZ_JACHVQ010000001.1"/>
</dbReference>
<feature type="domain" description="4-oxalocrotonate tautomerase-like" evidence="4">
    <location>
        <begin position="2"/>
        <end position="60"/>
    </location>
</feature>
<proteinExistence type="inferred from homology"/>
<gene>
    <name evidence="5" type="ORF">FHU39_001943</name>
</gene>
<dbReference type="AlphaFoldDB" id="A0A839N5C5"/>
<evidence type="ECO:0000259" key="4">
    <source>
        <dbReference type="Pfam" id="PF01361"/>
    </source>
</evidence>
<dbReference type="Pfam" id="PF01361">
    <property type="entry name" value="Tautomerase"/>
    <property type="match status" value="1"/>
</dbReference>
<dbReference type="PANTHER" id="PTHR35530:SF1">
    <property type="entry name" value="2-HYDROXYMUCONATE TAUTOMERASE"/>
    <property type="match status" value="1"/>
</dbReference>
<sequence length="79" mass="8457">MPIVDITLTEGRSPQQLRRMISALTEAVVTSVDAPASSVRVIVREIPRTHFAAGDQTIAERADSPAATIPDAETEGESR</sequence>
<keyword evidence="2 5" id="KW-0413">Isomerase</keyword>
<dbReference type="EC" id="5.3.2.6" evidence="5"/>
<comment type="similarity">
    <text evidence="1">Belongs to the 4-oxalocrotonate tautomerase family.</text>
</comment>
<dbReference type="SUPFAM" id="SSF55331">
    <property type="entry name" value="Tautomerase/MIF"/>
    <property type="match status" value="1"/>
</dbReference>
<evidence type="ECO:0000256" key="2">
    <source>
        <dbReference type="ARBA" id="ARBA00023235"/>
    </source>
</evidence>
<dbReference type="GO" id="GO:0016853">
    <property type="term" value="F:isomerase activity"/>
    <property type="evidence" value="ECO:0007669"/>
    <property type="project" value="UniProtKB-KW"/>
</dbReference>
<dbReference type="EMBL" id="JACHVQ010000001">
    <property type="protein sequence ID" value="MBB2891959.1"/>
    <property type="molecule type" value="Genomic_DNA"/>
</dbReference>
<comment type="caution">
    <text evidence="5">The sequence shown here is derived from an EMBL/GenBank/DDBJ whole genome shotgun (WGS) entry which is preliminary data.</text>
</comment>
<evidence type="ECO:0000313" key="5">
    <source>
        <dbReference type="EMBL" id="MBB2891959.1"/>
    </source>
</evidence>
<name>A0A839N5C5_9MICO</name>
<dbReference type="InterPro" id="IPR004370">
    <property type="entry name" value="4-OT-like_dom"/>
</dbReference>
<evidence type="ECO:0000313" key="6">
    <source>
        <dbReference type="Proteomes" id="UP000559182"/>
    </source>
</evidence>
<dbReference type="PANTHER" id="PTHR35530">
    <property type="entry name" value="TAUTOMERASE-RELATED"/>
    <property type="match status" value="1"/>
</dbReference>
<feature type="region of interest" description="Disordered" evidence="3">
    <location>
        <begin position="54"/>
        <end position="79"/>
    </location>
</feature>